<dbReference type="EMBL" id="CP012672">
    <property type="protein sequence ID" value="AUX37640.1"/>
    <property type="molecule type" value="Genomic_DNA"/>
</dbReference>
<organism evidence="1 2">
    <name type="scientific">Sorangium cellulosum</name>
    <name type="common">Polyangium cellulosum</name>
    <dbReference type="NCBI Taxonomy" id="56"/>
    <lineage>
        <taxon>Bacteria</taxon>
        <taxon>Pseudomonadati</taxon>
        <taxon>Myxococcota</taxon>
        <taxon>Polyangia</taxon>
        <taxon>Polyangiales</taxon>
        <taxon>Polyangiaceae</taxon>
        <taxon>Sorangium</taxon>
    </lineage>
</organism>
<gene>
    <name evidence="1" type="ORF">SOCE836_098700</name>
</gene>
<dbReference type="Proteomes" id="UP000295497">
    <property type="component" value="Chromosome"/>
</dbReference>
<proteinExistence type="predicted"/>
<evidence type="ECO:0000313" key="1">
    <source>
        <dbReference type="EMBL" id="AUX37640.1"/>
    </source>
</evidence>
<accession>A0A4P2R3M9</accession>
<dbReference type="RefSeq" id="WP_129580237.1">
    <property type="nucleotide sequence ID" value="NZ_CP012672.1"/>
</dbReference>
<dbReference type="AlphaFoldDB" id="A0A4P2R3M9"/>
<reference evidence="1 2" key="1">
    <citation type="submission" date="2015-09" db="EMBL/GenBank/DDBJ databases">
        <title>Sorangium comparison.</title>
        <authorList>
            <person name="Zaburannyi N."/>
            <person name="Bunk B."/>
            <person name="Overmann J."/>
            <person name="Mueller R."/>
        </authorList>
    </citation>
    <scope>NUCLEOTIDE SEQUENCE [LARGE SCALE GENOMIC DNA]</scope>
    <source>
        <strain evidence="1 2">So ce836</strain>
    </source>
</reference>
<name>A0A4P2R3M9_SORCE</name>
<protein>
    <submittedName>
        <fullName evidence="1">Uncharacterized protein</fullName>
    </submittedName>
</protein>
<sequence length="108" mass="11999">MNILHRVAQLVLDINKIQAEAVFKVYGRFGLYRRLYIVCGFPEGTAKGLGERLLALGHEGVAEQHEILCRFTRGDIGGVQLIEELAQWFSGYMENCQAAAMTELQAAA</sequence>
<evidence type="ECO:0000313" key="2">
    <source>
        <dbReference type="Proteomes" id="UP000295497"/>
    </source>
</evidence>